<dbReference type="InterPro" id="IPR025659">
    <property type="entry name" value="Tubby-like_C"/>
</dbReference>
<sequence>MEDEYLPTYHAPVVVFGEKYVTDQQTILIMKEKVLSLSGDSAKIKDFDGNIKYQIKGKLLTLHERSTLLDADKNFIAELEKKLASLHTRVKLKDATGAVRVVVMRSHIVQLRSSCHIYVFRDKKTKGYDKNPPDFKVKGDFFARKFTILDQEERVVARVRREMFSARNVLFGQDSYVLQVAPLVDSAFVTFVVMALDEIFSDQGDKKDGVFF</sequence>
<evidence type="ECO:0000256" key="1">
    <source>
        <dbReference type="ARBA" id="ARBA00005437"/>
    </source>
</evidence>
<dbReference type="EMBL" id="GIBP01007667">
    <property type="protein sequence ID" value="NDV36636.1"/>
    <property type="molecule type" value="Transcribed_RNA"/>
</dbReference>
<evidence type="ECO:0000313" key="2">
    <source>
        <dbReference type="EMBL" id="NDV36636.1"/>
    </source>
</evidence>
<dbReference type="SUPFAM" id="SSF54518">
    <property type="entry name" value="Tubby C-terminal domain-like"/>
    <property type="match status" value="1"/>
</dbReference>
<dbReference type="Pfam" id="PF04525">
    <property type="entry name" value="LOR"/>
    <property type="match status" value="1"/>
</dbReference>
<dbReference type="PANTHER" id="PTHR31087:SF161">
    <property type="entry name" value="TUBBY C 2 FAMILY PROTEIN"/>
    <property type="match status" value="1"/>
</dbReference>
<comment type="similarity">
    <text evidence="1">Belongs to the LOR family.</text>
</comment>
<protein>
    <recommendedName>
        <fullName evidence="3">Tubby C-terminal domain-containing protein</fullName>
    </recommendedName>
</protein>
<organism evidence="2">
    <name type="scientific">Arcella intermedia</name>
    <dbReference type="NCBI Taxonomy" id="1963864"/>
    <lineage>
        <taxon>Eukaryota</taxon>
        <taxon>Amoebozoa</taxon>
        <taxon>Tubulinea</taxon>
        <taxon>Elardia</taxon>
        <taxon>Arcellinida</taxon>
        <taxon>Sphaerothecina</taxon>
        <taxon>Arcellidae</taxon>
        <taxon>Arcella</taxon>
    </lineage>
</organism>
<dbReference type="Gene3D" id="2.40.160.200">
    <property type="entry name" value="LURP1-related"/>
    <property type="match status" value="1"/>
</dbReference>
<name>A0A6B2LHT7_9EUKA</name>
<dbReference type="PANTHER" id="PTHR31087">
    <property type="match status" value="1"/>
</dbReference>
<dbReference type="InterPro" id="IPR038595">
    <property type="entry name" value="LOR_sf"/>
</dbReference>
<dbReference type="AlphaFoldDB" id="A0A6B2LHT7"/>
<dbReference type="InterPro" id="IPR007612">
    <property type="entry name" value="LOR"/>
</dbReference>
<accession>A0A6B2LHT7</accession>
<reference evidence="2" key="1">
    <citation type="journal article" date="2020" name="J. Eukaryot. Microbiol.">
        <title>De novo Sequencing, Assembly and Annotation of the Transcriptome for the Free-Living Testate Amoeba Arcella intermedia.</title>
        <authorList>
            <person name="Ribeiro G.M."/>
            <person name="Porfirio-Sousa A.L."/>
            <person name="Maurer-Alcala X.X."/>
            <person name="Katz L.A."/>
            <person name="Lahr D.J.G."/>
        </authorList>
    </citation>
    <scope>NUCLEOTIDE SEQUENCE</scope>
</reference>
<evidence type="ECO:0008006" key="3">
    <source>
        <dbReference type="Google" id="ProtNLM"/>
    </source>
</evidence>
<proteinExistence type="inferred from homology"/>